<gene>
    <name evidence="10" type="ORF">ACJIZ3_006345</name>
</gene>
<dbReference type="Pfam" id="PF00847">
    <property type="entry name" value="AP2"/>
    <property type="match status" value="1"/>
</dbReference>
<evidence type="ECO:0000256" key="8">
    <source>
        <dbReference type="SAM" id="MobiDB-lite"/>
    </source>
</evidence>
<evidence type="ECO:0000259" key="9">
    <source>
        <dbReference type="PROSITE" id="PS51032"/>
    </source>
</evidence>
<keyword evidence="7" id="KW-0539">Nucleus</keyword>
<dbReference type="SUPFAM" id="SSF54171">
    <property type="entry name" value="DNA-binding domain"/>
    <property type="match status" value="1"/>
</dbReference>
<dbReference type="SMART" id="SM00380">
    <property type="entry name" value="AP2"/>
    <property type="match status" value="1"/>
</dbReference>
<evidence type="ECO:0000256" key="1">
    <source>
        <dbReference type="ARBA" id="ARBA00004123"/>
    </source>
</evidence>
<dbReference type="PROSITE" id="PS51032">
    <property type="entry name" value="AP2_ERF"/>
    <property type="match status" value="1"/>
</dbReference>
<evidence type="ECO:0000256" key="6">
    <source>
        <dbReference type="ARBA" id="ARBA00023163"/>
    </source>
</evidence>
<feature type="compositionally biased region" description="Low complexity" evidence="8">
    <location>
        <begin position="183"/>
        <end position="198"/>
    </location>
</feature>
<feature type="domain" description="AP2/ERF" evidence="9">
    <location>
        <begin position="19"/>
        <end position="76"/>
    </location>
</feature>
<accession>A0ABD3S7E4</accession>
<reference evidence="10 11" key="1">
    <citation type="submission" date="2024-12" db="EMBL/GenBank/DDBJ databases">
        <title>The unique morphological basis and parallel evolutionary history of personate flowers in Penstemon.</title>
        <authorList>
            <person name="Depatie T.H."/>
            <person name="Wessinger C.A."/>
        </authorList>
    </citation>
    <scope>NUCLEOTIDE SEQUENCE [LARGE SCALE GENOMIC DNA]</scope>
    <source>
        <strain evidence="10">WTNN_2</strain>
        <tissue evidence="10">Leaf</tissue>
    </source>
</reference>
<comment type="caution">
    <text evidence="10">The sequence shown here is derived from an EMBL/GenBank/DDBJ whole genome shotgun (WGS) entry which is preliminary data.</text>
</comment>
<keyword evidence="11" id="KW-1185">Reference proteome</keyword>
<evidence type="ECO:0000256" key="2">
    <source>
        <dbReference type="ARBA" id="ARBA00022745"/>
    </source>
</evidence>
<keyword evidence="4" id="KW-0805">Transcription regulation</keyword>
<keyword evidence="2" id="KW-0936">Ethylene signaling pathway</keyword>
<evidence type="ECO:0000256" key="4">
    <source>
        <dbReference type="ARBA" id="ARBA00023015"/>
    </source>
</evidence>
<dbReference type="PRINTS" id="PR00367">
    <property type="entry name" value="ETHRSPELEMNT"/>
</dbReference>
<keyword evidence="3" id="KW-0611">Plant defense</keyword>
<dbReference type="InterPro" id="IPR016177">
    <property type="entry name" value="DNA-bd_dom_sf"/>
</dbReference>
<dbReference type="GO" id="GO:0003677">
    <property type="term" value="F:DNA binding"/>
    <property type="evidence" value="ECO:0007669"/>
    <property type="project" value="UniProtKB-KW"/>
</dbReference>
<dbReference type="FunFam" id="3.30.730.10:FF:000001">
    <property type="entry name" value="Ethylene-responsive transcription factor 2"/>
    <property type="match status" value="1"/>
</dbReference>
<evidence type="ECO:0000256" key="7">
    <source>
        <dbReference type="ARBA" id="ARBA00023242"/>
    </source>
</evidence>
<dbReference type="InterPro" id="IPR036955">
    <property type="entry name" value="AP2/ERF_dom_sf"/>
</dbReference>
<dbReference type="CDD" id="cd00018">
    <property type="entry name" value="AP2"/>
    <property type="match status" value="1"/>
</dbReference>
<dbReference type="GO" id="GO:0006952">
    <property type="term" value="P:defense response"/>
    <property type="evidence" value="ECO:0007669"/>
    <property type="project" value="UniProtKB-KW"/>
</dbReference>
<organism evidence="10 11">
    <name type="scientific">Penstemon smallii</name>
    <dbReference type="NCBI Taxonomy" id="265156"/>
    <lineage>
        <taxon>Eukaryota</taxon>
        <taxon>Viridiplantae</taxon>
        <taxon>Streptophyta</taxon>
        <taxon>Embryophyta</taxon>
        <taxon>Tracheophyta</taxon>
        <taxon>Spermatophyta</taxon>
        <taxon>Magnoliopsida</taxon>
        <taxon>eudicotyledons</taxon>
        <taxon>Gunneridae</taxon>
        <taxon>Pentapetalae</taxon>
        <taxon>asterids</taxon>
        <taxon>lamiids</taxon>
        <taxon>Lamiales</taxon>
        <taxon>Plantaginaceae</taxon>
        <taxon>Cheloneae</taxon>
        <taxon>Penstemon</taxon>
    </lineage>
</organism>
<keyword evidence="6" id="KW-0804">Transcription</keyword>
<evidence type="ECO:0000313" key="11">
    <source>
        <dbReference type="Proteomes" id="UP001634393"/>
    </source>
</evidence>
<comment type="subcellular location">
    <subcellularLocation>
        <location evidence="1">Nucleus</location>
    </subcellularLocation>
</comment>
<evidence type="ECO:0000256" key="3">
    <source>
        <dbReference type="ARBA" id="ARBA00022821"/>
    </source>
</evidence>
<dbReference type="EMBL" id="JBJXBP010000007">
    <property type="protein sequence ID" value="KAL3820440.1"/>
    <property type="molecule type" value="Genomic_DNA"/>
</dbReference>
<evidence type="ECO:0000313" key="10">
    <source>
        <dbReference type="EMBL" id="KAL3820440.1"/>
    </source>
</evidence>
<dbReference type="Gene3D" id="3.30.730.10">
    <property type="entry name" value="AP2/ERF domain"/>
    <property type="match status" value="1"/>
</dbReference>
<feature type="region of interest" description="Disordered" evidence="8">
    <location>
        <begin position="171"/>
        <end position="214"/>
    </location>
</feature>
<proteinExistence type="predicted"/>
<dbReference type="GO" id="GO:0009873">
    <property type="term" value="P:ethylene-activated signaling pathway"/>
    <property type="evidence" value="ECO:0007669"/>
    <property type="project" value="UniProtKB-KW"/>
</dbReference>
<feature type="compositionally biased region" description="Gly residues" evidence="8">
    <location>
        <begin position="171"/>
        <end position="182"/>
    </location>
</feature>
<dbReference type="GO" id="GO:0005634">
    <property type="term" value="C:nucleus"/>
    <property type="evidence" value="ECO:0007669"/>
    <property type="project" value="UniProtKB-SubCell"/>
</dbReference>
<protein>
    <recommendedName>
        <fullName evidence="9">AP2/ERF domain-containing protein</fullName>
    </recommendedName>
</protein>
<dbReference type="AlphaFoldDB" id="A0ABD3S7E4"/>
<dbReference type="PANTHER" id="PTHR31677:SF231">
    <property type="entry name" value="ETHYLENE-RESPONSIVE TRANSCRIPTION FACTOR 4"/>
    <property type="match status" value="1"/>
</dbReference>
<name>A0ABD3S7E4_9LAMI</name>
<feature type="region of interest" description="Disordered" evidence="8">
    <location>
        <begin position="1"/>
        <end position="35"/>
    </location>
</feature>
<evidence type="ECO:0000256" key="5">
    <source>
        <dbReference type="ARBA" id="ARBA00023125"/>
    </source>
</evidence>
<sequence length="214" mass="23296">MAPTRAKASPKQPNAGENRFRGVRKRPWGRYSSEIRDPEKKTRIWLGTFDTPEQAARAYDNAAIRFRGEKAKTNFPRPTYNNFSQHRTTATSSQNSCTSVSMYNCMYRPAYAPVVKGGCIKIVPVPRTLAPSPPPQPPSPPVYRNMLKLGPKSYKKILEIMNDRILRGTIDGGSVGGGGGSGAQSESDSSSAVIDESAPVSKGLGLDLNFPPPK</sequence>
<dbReference type="InterPro" id="IPR001471">
    <property type="entry name" value="AP2/ERF_dom"/>
</dbReference>
<dbReference type="PANTHER" id="PTHR31677">
    <property type="entry name" value="AP2 DOMAIN CLASS TRANSCRIPTION FACTOR"/>
    <property type="match status" value="1"/>
</dbReference>
<keyword evidence="5" id="KW-0238">DNA-binding</keyword>
<dbReference type="Proteomes" id="UP001634393">
    <property type="component" value="Unassembled WGS sequence"/>
</dbReference>